<reference evidence="5 6" key="1">
    <citation type="submission" date="2021-05" db="EMBL/GenBank/DDBJ databases">
        <authorList>
            <person name="Zahm M."/>
            <person name="Klopp C."/>
            <person name="Cabau C."/>
            <person name="Kuhl H."/>
            <person name="Suciu R."/>
            <person name="Ciorpac M."/>
            <person name="Holostenco D."/>
            <person name="Gessner J."/>
            <person name="Wuertz S."/>
            <person name="Hohne C."/>
            <person name="Stock M."/>
            <person name="Gislard M."/>
            <person name="Lluch J."/>
            <person name="Milhes M."/>
            <person name="Lampietro C."/>
            <person name="Lopez Roques C."/>
            <person name="Donnadieu C."/>
            <person name="Du K."/>
            <person name="Schartl M."/>
            <person name="Guiguen Y."/>
        </authorList>
    </citation>
    <scope>NUCLEOTIDE SEQUENCE [LARGE SCALE GENOMIC DNA]</scope>
    <source>
        <strain evidence="5">Hh-F2</strain>
        <tissue evidence="5">Blood</tissue>
    </source>
</reference>
<accession>A0ABR0YI59</accession>
<protein>
    <submittedName>
        <fullName evidence="5">cAMP-dependent protein kinase inhibitor gamma-like</fullName>
    </submittedName>
</protein>
<organism evidence="5 6">
    <name type="scientific">Huso huso</name>
    <name type="common">Beluga</name>
    <name type="synonym">Acipenser huso</name>
    <dbReference type="NCBI Taxonomy" id="61971"/>
    <lineage>
        <taxon>Eukaryota</taxon>
        <taxon>Metazoa</taxon>
        <taxon>Chordata</taxon>
        <taxon>Craniata</taxon>
        <taxon>Vertebrata</taxon>
        <taxon>Euteleostomi</taxon>
        <taxon>Actinopterygii</taxon>
        <taxon>Chondrostei</taxon>
        <taxon>Acipenseriformes</taxon>
        <taxon>Acipenseridae</taxon>
        <taxon>Huso</taxon>
    </lineage>
</organism>
<proteinExistence type="inferred from homology"/>
<comment type="caution">
    <text evidence="5">The sequence shown here is derived from an EMBL/GenBank/DDBJ whole genome shotgun (WGS) entry which is preliminary data.</text>
</comment>
<evidence type="ECO:0000313" key="6">
    <source>
        <dbReference type="Proteomes" id="UP001369086"/>
    </source>
</evidence>
<evidence type="ECO:0000313" key="5">
    <source>
        <dbReference type="EMBL" id="KAK6471895.1"/>
    </source>
</evidence>
<comment type="function">
    <text evidence="1">Extremely potent competitive inhibitor of cAMP-dependent protein kinase activity, this protein interacts with the catalytic subunit of the enzyme after the cAMP-induced dissociation of its regulatory chains.</text>
</comment>
<comment type="similarity">
    <text evidence="2">Belongs to the PKI family.</text>
</comment>
<sequence>MVLDWCYEVCSGWEMMEVESAYSDFISSDRTGRRNAVPDIEVEGSVVGASEVTKDLAQMELKTQEGEGAAASQVPGSNLTGQQEGQDGDKPS</sequence>
<keyword evidence="3 5" id="KW-0649">Protein kinase inhibitor</keyword>
<keyword evidence="6" id="KW-1185">Reference proteome</keyword>
<evidence type="ECO:0000256" key="2">
    <source>
        <dbReference type="ARBA" id="ARBA00006393"/>
    </source>
</evidence>
<evidence type="ECO:0000256" key="3">
    <source>
        <dbReference type="ARBA" id="ARBA00023013"/>
    </source>
</evidence>
<feature type="region of interest" description="Disordered" evidence="4">
    <location>
        <begin position="62"/>
        <end position="92"/>
    </location>
</feature>
<dbReference type="GO" id="GO:0004860">
    <property type="term" value="F:protein kinase inhibitor activity"/>
    <property type="evidence" value="ECO:0007669"/>
    <property type="project" value="UniProtKB-KW"/>
</dbReference>
<dbReference type="EMBL" id="JAHFZB010000030">
    <property type="protein sequence ID" value="KAK6471895.1"/>
    <property type="molecule type" value="Genomic_DNA"/>
</dbReference>
<evidence type="ECO:0000256" key="4">
    <source>
        <dbReference type="SAM" id="MobiDB-lite"/>
    </source>
</evidence>
<dbReference type="InterPro" id="IPR004171">
    <property type="entry name" value="cAMP_dep_PKI"/>
</dbReference>
<name>A0ABR0YI59_HUSHU</name>
<evidence type="ECO:0000256" key="1">
    <source>
        <dbReference type="ARBA" id="ARBA00002844"/>
    </source>
</evidence>
<dbReference type="Pfam" id="PF02827">
    <property type="entry name" value="PKI"/>
    <property type="match status" value="1"/>
</dbReference>
<dbReference type="Proteomes" id="UP001369086">
    <property type="component" value="Unassembled WGS sequence"/>
</dbReference>
<dbReference type="PANTHER" id="PTHR15416">
    <property type="entry name" value="CAMP-DEPENDENT PROTEIN KINASE INHIBITOR/PKI"/>
    <property type="match status" value="1"/>
</dbReference>
<gene>
    <name evidence="5" type="ORF">HHUSO_G28871</name>
</gene>
<feature type="compositionally biased region" description="Polar residues" evidence="4">
    <location>
        <begin position="74"/>
        <end position="85"/>
    </location>
</feature>